<feature type="signal peptide" evidence="1">
    <location>
        <begin position="1"/>
        <end position="26"/>
    </location>
</feature>
<dbReference type="EMBL" id="CP023701">
    <property type="protein sequence ID" value="QEU79053.1"/>
    <property type="molecule type" value="Genomic_DNA"/>
</dbReference>
<evidence type="ECO:0000256" key="1">
    <source>
        <dbReference type="SAM" id="SignalP"/>
    </source>
</evidence>
<evidence type="ECO:0000313" key="3">
    <source>
        <dbReference type="EMBL" id="QEU79053.1"/>
    </source>
</evidence>
<reference evidence="3 4" key="2">
    <citation type="submission" date="2017-09" db="EMBL/GenBank/DDBJ databases">
        <authorList>
            <person name="Lee N."/>
            <person name="Cho B.-K."/>
        </authorList>
    </citation>
    <scope>NUCLEOTIDE SEQUENCE [LARGE SCALE GENOMIC DNA]</scope>
    <source>
        <strain evidence="3 4">ATCC 27467</strain>
    </source>
</reference>
<dbReference type="Proteomes" id="UP000634660">
    <property type="component" value="Unassembled WGS sequence"/>
</dbReference>
<sequence>MKLRNTAGAALAAFALVLSLPASAFAAQGYFHYKFVDGFGQEQHITLHDPHSGKCINLYGVGDDDEEPGYGPHNDTDAAVTVYLGVGCSGPEWTLRAKGKPARDDLQVRSVRFHTDRG</sequence>
<gene>
    <name evidence="3" type="ORF">CP968_12735</name>
    <name evidence="2" type="ORF">GCM10010371_40790</name>
</gene>
<reference evidence="2" key="1">
    <citation type="journal article" date="2014" name="Int. J. Syst. Evol. Microbiol.">
        <title>Complete genome sequence of Corynebacterium casei LMG S-19264T (=DSM 44701T), isolated from a smear-ripened cheese.</title>
        <authorList>
            <consortium name="US DOE Joint Genome Institute (JGI-PGF)"/>
            <person name="Walter F."/>
            <person name="Albersmeier A."/>
            <person name="Kalinowski J."/>
            <person name="Ruckert C."/>
        </authorList>
    </citation>
    <scope>NUCLEOTIDE SEQUENCE</scope>
    <source>
        <strain evidence="2">JCM 4834</strain>
    </source>
</reference>
<evidence type="ECO:0000313" key="4">
    <source>
        <dbReference type="Proteomes" id="UP000326831"/>
    </source>
</evidence>
<keyword evidence="4" id="KW-1185">Reference proteome</keyword>
<proteinExistence type="predicted"/>
<dbReference type="KEGG" id="ssub:CP968_12735"/>
<reference evidence="2" key="3">
    <citation type="submission" date="2020-09" db="EMBL/GenBank/DDBJ databases">
        <authorList>
            <person name="Sun Q."/>
            <person name="Ohkuma M."/>
        </authorList>
    </citation>
    <scope>NUCLEOTIDE SEQUENCE</scope>
    <source>
        <strain evidence="2">JCM 4834</strain>
    </source>
</reference>
<dbReference type="RefSeq" id="WP_150518122.1">
    <property type="nucleotide sequence ID" value="NZ_BMVX01000015.1"/>
</dbReference>
<keyword evidence="1" id="KW-0732">Signal</keyword>
<organism evidence="3 4">
    <name type="scientific">Streptomyces subrutilus</name>
    <dbReference type="NCBI Taxonomy" id="36818"/>
    <lineage>
        <taxon>Bacteria</taxon>
        <taxon>Bacillati</taxon>
        <taxon>Actinomycetota</taxon>
        <taxon>Actinomycetes</taxon>
        <taxon>Kitasatosporales</taxon>
        <taxon>Streptomycetaceae</taxon>
        <taxon>Streptomyces</taxon>
    </lineage>
</organism>
<dbReference type="EMBL" id="BMVX01000015">
    <property type="protein sequence ID" value="GGZ76888.1"/>
    <property type="molecule type" value="Genomic_DNA"/>
</dbReference>
<dbReference type="AlphaFoldDB" id="A0A5P2UII6"/>
<feature type="chain" id="PRO_5044622731" evidence="1">
    <location>
        <begin position="27"/>
        <end position="118"/>
    </location>
</feature>
<protein>
    <submittedName>
        <fullName evidence="3">Uncharacterized protein</fullName>
    </submittedName>
</protein>
<evidence type="ECO:0000313" key="2">
    <source>
        <dbReference type="EMBL" id="GGZ76888.1"/>
    </source>
</evidence>
<dbReference type="OrthoDB" id="3542365at2"/>
<dbReference type="Proteomes" id="UP000326831">
    <property type="component" value="Chromosome"/>
</dbReference>
<name>A0A5P2UII6_9ACTN</name>
<accession>A0A5P2UII6</accession>